<dbReference type="EMBL" id="ML208288">
    <property type="protein sequence ID" value="TFK72143.1"/>
    <property type="molecule type" value="Genomic_DNA"/>
</dbReference>
<reference evidence="1 2" key="1">
    <citation type="journal article" date="2019" name="Nat. Ecol. Evol.">
        <title>Megaphylogeny resolves global patterns of mushroom evolution.</title>
        <authorList>
            <person name="Varga T."/>
            <person name="Krizsan K."/>
            <person name="Foldi C."/>
            <person name="Dima B."/>
            <person name="Sanchez-Garcia M."/>
            <person name="Sanchez-Ramirez S."/>
            <person name="Szollosi G.J."/>
            <person name="Szarkandi J.G."/>
            <person name="Papp V."/>
            <person name="Albert L."/>
            <person name="Andreopoulos W."/>
            <person name="Angelini C."/>
            <person name="Antonin V."/>
            <person name="Barry K.W."/>
            <person name="Bougher N.L."/>
            <person name="Buchanan P."/>
            <person name="Buyck B."/>
            <person name="Bense V."/>
            <person name="Catcheside P."/>
            <person name="Chovatia M."/>
            <person name="Cooper J."/>
            <person name="Damon W."/>
            <person name="Desjardin D."/>
            <person name="Finy P."/>
            <person name="Geml J."/>
            <person name="Haridas S."/>
            <person name="Hughes K."/>
            <person name="Justo A."/>
            <person name="Karasinski D."/>
            <person name="Kautmanova I."/>
            <person name="Kiss B."/>
            <person name="Kocsube S."/>
            <person name="Kotiranta H."/>
            <person name="LaButti K.M."/>
            <person name="Lechner B.E."/>
            <person name="Liimatainen K."/>
            <person name="Lipzen A."/>
            <person name="Lukacs Z."/>
            <person name="Mihaltcheva S."/>
            <person name="Morgado L.N."/>
            <person name="Niskanen T."/>
            <person name="Noordeloos M.E."/>
            <person name="Ohm R.A."/>
            <person name="Ortiz-Santana B."/>
            <person name="Ovrebo C."/>
            <person name="Racz N."/>
            <person name="Riley R."/>
            <person name="Savchenko A."/>
            <person name="Shiryaev A."/>
            <person name="Soop K."/>
            <person name="Spirin V."/>
            <person name="Szebenyi C."/>
            <person name="Tomsovsky M."/>
            <person name="Tulloss R.E."/>
            <person name="Uehling J."/>
            <person name="Grigoriev I.V."/>
            <person name="Vagvolgyi C."/>
            <person name="Papp T."/>
            <person name="Martin F.M."/>
            <person name="Miettinen O."/>
            <person name="Hibbett D.S."/>
            <person name="Nagy L.G."/>
        </authorList>
    </citation>
    <scope>NUCLEOTIDE SEQUENCE [LARGE SCALE GENOMIC DNA]</scope>
    <source>
        <strain evidence="1 2">NL-1719</strain>
    </source>
</reference>
<gene>
    <name evidence="1" type="ORF">BDN72DRAFT_836523</name>
</gene>
<dbReference type="Proteomes" id="UP000308600">
    <property type="component" value="Unassembled WGS sequence"/>
</dbReference>
<proteinExistence type="predicted"/>
<keyword evidence="2" id="KW-1185">Reference proteome</keyword>
<protein>
    <submittedName>
        <fullName evidence="1">Uncharacterized protein</fullName>
    </submittedName>
</protein>
<evidence type="ECO:0000313" key="1">
    <source>
        <dbReference type="EMBL" id="TFK72143.1"/>
    </source>
</evidence>
<organism evidence="1 2">
    <name type="scientific">Pluteus cervinus</name>
    <dbReference type="NCBI Taxonomy" id="181527"/>
    <lineage>
        <taxon>Eukaryota</taxon>
        <taxon>Fungi</taxon>
        <taxon>Dikarya</taxon>
        <taxon>Basidiomycota</taxon>
        <taxon>Agaricomycotina</taxon>
        <taxon>Agaricomycetes</taxon>
        <taxon>Agaricomycetidae</taxon>
        <taxon>Agaricales</taxon>
        <taxon>Pluteineae</taxon>
        <taxon>Pluteaceae</taxon>
        <taxon>Pluteus</taxon>
    </lineage>
</organism>
<name>A0ACD3B1J6_9AGAR</name>
<accession>A0ACD3B1J6</accession>
<evidence type="ECO:0000313" key="2">
    <source>
        <dbReference type="Proteomes" id="UP000308600"/>
    </source>
</evidence>
<sequence length="203" mass="23370">MSVGHSDMSSSYEKLLEKQYLPATVTTGAHKVKYHPQDDWDFHLDADREPIDLSLVLPHYRARNQPIDERMTMFVGSDMGPIKVKICRHVPRLRFYLDVRSTGAPITIWLPSDFRGQINYSGKATFSSGFVNRVMQNVRFNSSHQEDYEDIVVVDSPGAITFRMWDVQTGAPENTHRETLKRMFGCARKAPETSIDWDFLLED</sequence>